<accession>A0A0F9DC33</accession>
<keyword evidence="1" id="KW-0812">Transmembrane</keyword>
<keyword evidence="1" id="KW-0472">Membrane</keyword>
<protein>
    <submittedName>
        <fullName evidence="2">Uncharacterized protein</fullName>
    </submittedName>
</protein>
<proteinExistence type="predicted"/>
<evidence type="ECO:0000313" key="3">
    <source>
        <dbReference type="EMBL" id="KKM98433.1"/>
    </source>
</evidence>
<feature type="transmembrane region" description="Helical" evidence="1">
    <location>
        <begin position="21"/>
        <end position="39"/>
    </location>
</feature>
<comment type="caution">
    <text evidence="2">The sequence shown here is derived from an EMBL/GenBank/DDBJ whole genome shotgun (WGS) entry which is preliminary data.</text>
</comment>
<dbReference type="EMBL" id="LAZR01005619">
    <property type="protein sequence ID" value="KKM98433.1"/>
    <property type="molecule type" value="Genomic_DNA"/>
</dbReference>
<evidence type="ECO:0000256" key="1">
    <source>
        <dbReference type="SAM" id="Phobius"/>
    </source>
</evidence>
<dbReference type="AlphaFoldDB" id="A0A0F9DC33"/>
<gene>
    <name evidence="3" type="ORF">LCGC14_1158050</name>
    <name evidence="2" type="ORF">LCGC14_2217340</name>
</gene>
<evidence type="ECO:0000313" key="2">
    <source>
        <dbReference type="EMBL" id="KKL59239.1"/>
    </source>
</evidence>
<name>A0A0F9DC33_9ZZZZ</name>
<dbReference type="EMBL" id="LAZR01029554">
    <property type="protein sequence ID" value="KKL59239.1"/>
    <property type="molecule type" value="Genomic_DNA"/>
</dbReference>
<organism evidence="2">
    <name type="scientific">marine sediment metagenome</name>
    <dbReference type="NCBI Taxonomy" id="412755"/>
    <lineage>
        <taxon>unclassified sequences</taxon>
        <taxon>metagenomes</taxon>
        <taxon>ecological metagenomes</taxon>
    </lineage>
</organism>
<keyword evidence="1" id="KW-1133">Transmembrane helix</keyword>
<sequence length="41" mass="4657">MSELQTLKCYMNQLPATLIKILIVNPPIGFIPNLILTFIKL</sequence>
<reference evidence="2" key="1">
    <citation type="journal article" date="2015" name="Nature">
        <title>Complex archaea that bridge the gap between prokaryotes and eukaryotes.</title>
        <authorList>
            <person name="Spang A."/>
            <person name="Saw J.H."/>
            <person name="Jorgensen S.L."/>
            <person name="Zaremba-Niedzwiedzka K."/>
            <person name="Martijn J."/>
            <person name="Lind A.E."/>
            <person name="van Eijk R."/>
            <person name="Schleper C."/>
            <person name="Guy L."/>
            <person name="Ettema T.J."/>
        </authorList>
    </citation>
    <scope>NUCLEOTIDE SEQUENCE</scope>
</reference>